<dbReference type="GO" id="GO:0012505">
    <property type="term" value="C:endomembrane system"/>
    <property type="evidence" value="ECO:0000318"/>
    <property type="project" value="GO_Central"/>
</dbReference>
<dbReference type="GO" id="GO:0005576">
    <property type="term" value="C:extracellular region"/>
    <property type="evidence" value="ECO:0007669"/>
    <property type="project" value="UniProtKB-SubCell"/>
</dbReference>
<dbReference type="GO" id="GO:0008061">
    <property type="term" value="F:chitin binding"/>
    <property type="evidence" value="ECO:0007669"/>
    <property type="project" value="InterPro"/>
</dbReference>
<comment type="similarity">
    <text evidence="3">Belongs to the glycosyl hydrolase 18 family.</text>
</comment>
<gene>
    <name evidence="9" type="ORF">MONBRDRAFT_1599</name>
</gene>
<dbReference type="InParanoid" id="A9UWR7"/>
<keyword evidence="10" id="KW-1185">Reference proteome</keyword>
<evidence type="ECO:0000256" key="5">
    <source>
        <dbReference type="ARBA" id="ARBA00022729"/>
    </source>
</evidence>
<dbReference type="InterPro" id="IPR029070">
    <property type="entry name" value="Chitinase_insertion_sf"/>
</dbReference>
<dbReference type="RefSeq" id="XP_001745029.1">
    <property type="nucleotide sequence ID" value="XM_001744977.1"/>
</dbReference>
<evidence type="ECO:0000256" key="1">
    <source>
        <dbReference type="ARBA" id="ARBA00004371"/>
    </source>
</evidence>
<evidence type="ECO:0000256" key="6">
    <source>
        <dbReference type="ARBA" id="ARBA00023228"/>
    </source>
</evidence>
<dbReference type="PANTHER" id="PTHR46066">
    <property type="entry name" value="CHITINASE DOMAIN-CONTAINING PROTEIN 1 FAMILY MEMBER"/>
    <property type="match status" value="1"/>
</dbReference>
<dbReference type="FunCoup" id="A9UWR7">
    <property type="interactions" value="507"/>
</dbReference>
<dbReference type="GeneID" id="5890289"/>
<evidence type="ECO:0000256" key="3">
    <source>
        <dbReference type="ARBA" id="ARBA00009336"/>
    </source>
</evidence>
<evidence type="ECO:0000256" key="2">
    <source>
        <dbReference type="ARBA" id="ARBA00004613"/>
    </source>
</evidence>
<dbReference type="InterPro" id="IPR011583">
    <property type="entry name" value="Chitinase_II/V-like_cat"/>
</dbReference>
<dbReference type="FunFam" id="3.10.50.10:FF:000002">
    <property type="entry name" value="Chitinase domain-containing protein 1"/>
    <property type="match status" value="1"/>
</dbReference>
<evidence type="ECO:0000259" key="8">
    <source>
        <dbReference type="PROSITE" id="PS51910"/>
    </source>
</evidence>
<protein>
    <recommendedName>
        <fullName evidence="7">Chitinase domain-containing protein 1</fullName>
    </recommendedName>
</protein>
<feature type="non-terminal residue" evidence="9">
    <location>
        <position position="1"/>
    </location>
</feature>
<dbReference type="GO" id="GO:0005764">
    <property type="term" value="C:lysosome"/>
    <property type="evidence" value="ECO:0007669"/>
    <property type="project" value="UniProtKB-SubCell"/>
</dbReference>
<dbReference type="AlphaFoldDB" id="A9UWR7"/>
<dbReference type="Pfam" id="PF00704">
    <property type="entry name" value="Glyco_hydro_18"/>
    <property type="match status" value="1"/>
</dbReference>
<dbReference type="InterPro" id="IPR017853">
    <property type="entry name" value="GH"/>
</dbReference>
<dbReference type="GO" id="GO:0005975">
    <property type="term" value="P:carbohydrate metabolic process"/>
    <property type="evidence" value="ECO:0007669"/>
    <property type="project" value="InterPro"/>
</dbReference>
<keyword evidence="6" id="KW-0458">Lysosome</keyword>
<dbReference type="SMART" id="SM00636">
    <property type="entry name" value="Glyco_18"/>
    <property type="match status" value="1"/>
</dbReference>
<dbReference type="STRING" id="81824.A9UWR7"/>
<dbReference type="GO" id="GO:0070492">
    <property type="term" value="F:oligosaccharide binding"/>
    <property type="evidence" value="ECO:0000318"/>
    <property type="project" value="GO_Central"/>
</dbReference>
<dbReference type="PANTHER" id="PTHR46066:SF2">
    <property type="entry name" value="CHITINASE DOMAIN-CONTAINING PROTEIN 1"/>
    <property type="match status" value="1"/>
</dbReference>
<name>A9UWR7_MONBE</name>
<dbReference type="SUPFAM" id="SSF51445">
    <property type="entry name" value="(Trans)glycosidases"/>
    <property type="match status" value="1"/>
</dbReference>
<comment type="subcellular location">
    <subcellularLocation>
        <location evidence="1">Lysosome</location>
    </subcellularLocation>
    <subcellularLocation>
        <location evidence="2">Secreted</location>
    </subcellularLocation>
</comment>
<dbReference type="EMBL" id="CH991548">
    <property type="protein sequence ID" value="EDQ90262.1"/>
    <property type="molecule type" value="Genomic_DNA"/>
</dbReference>
<organism evidence="9 10">
    <name type="scientific">Monosiga brevicollis</name>
    <name type="common">Choanoflagellate</name>
    <dbReference type="NCBI Taxonomy" id="81824"/>
    <lineage>
        <taxon>Eukaryota</taxon>
        <taxon>Choanoflagellata</taxon>
        <taxon>Craspedida</taxon>
        <taxon>Salpingoecidae</taxon>
        <taxon>Monosiga</taxon>
    </lineage>
</organism>
<dbReference type="FunFam" id="3.20.20.80:FF:000028">
    <property type="entry name" value="Chitinase domain-containing protein 1"/>
    <property type="match status" value="1"/>
</dbReference>
<reference evidence="9 10" key="1">
    <citation type="journal article" date="2008" name="Nature">
        <title>The genome of the choanoflagellate Monosiga brevicollis and the origin of metazoans.</title>
        <authorList>
            <consortium name="JGI Sequencing"/>
            <person name="King N."/>
            <person name="Westbrook M.J."/>
            <person name="Young S.L."/>
            <person name="Kuo A."/>
            <person name="Abedin M."/>
            <person name="Chapman J."/>
            <person name="Fairclough S."/>
            <person name="Hellsten U."/>
            <person name="Isogai Y."/>
            <person name="Letunic I."/>
            <person name="Marr M."/>
            <person name="Pincus D."/>
            <person name="Putnam N."/>
            <person name="Rokas A."/>
            <person name="Wright K.J."/>
            <person name="Zuzow R."/>
            <person name="Dirks W."/>
            <person name="Good M."/>
            <person name="Goodstein D."/>
            <person name="Lemons D."/>
            <person name="Li W."/>
            <person name="Lyons J.B."/>
            <person name="Morris A."/>
            <person name="Nichols S."/>
            <person name="Richter D.J."/>
            <person name="Salamov A."/>
            <person name="Bork P."/>
            <person name="Lim W.A."/>
            <person name="Manning G."/>
            <person name="Miller W.T."/>
            <person name="McGinnis W."/>
            <person name="Shapiro H."/>
            <person name="Tjian R."/>
            <person name="Grigoriev I.V."/>
            <person name="Rokhsar D."/>
        </authorList>
    </citation>
    <scope>NUCLEOTIDE SEQUENCE [LARGE SCALE GENOMIC DNA]</scope>
    <source>
        <strain evidence="10">MX1 / ATCC 50154</strain>
    </source>
</reference>
<dbReference type="OMA" id="YSINERI"/>
<dbReference type="eggNOG" id="KOG2091">
    <property type="taxonomic scope" value="Eukaryota"/>
</dbReference>
<dbReference type="Gene3D" id="3.10.50.10">
    <property type="match status" value="1"/>
</dbReference>
<dbReference type="InterPro" id="IPR001223">
    <property type="entry name" value="Glyco_hydro18_cat"/>
</dbReference>
<evidence type="ECO:0000313" key="9">
    <source>
        <dbReference type="EMBL" id="EDQ90262.1"/>
    </source>
</evidence>
<evidence type="ECO:0000313" key="10">
    <source>
        <dbReference type="Proteomes" id="UP000001357"/>
    </source>
</evidence>
<sequence length="307" mass="34457">VLAYLTPWNQGGYAVAERFASKFTHIAPVWFQIVRQGPENYQIRGEQDVRSAWLESMRKAAPHVKIVPRVIVEELTPESLGALLTEKIEQRAFVQEVSRVTQKFGLDGIVLELWSRIQMTPEVRPLMTTTVRNLGKRLHHKNLTLGLVVPPFVESFGPAELAALEADVDLFSMNTYDFSQPTTAGPNAPYDWVRKCVQDLRPTATAAPKLCVGLNFYGNIYGPQGGSAIVGHQYLDILRAQGPNIRTTWNSRAREHTMQFTTVQGPSSLYFPTTRSIAERVHLARDLGTGLALWEIGQGIDHFYQEL</sequence>
<evidence type="ECO:0000256" key="4">
    <source>
        <dbReference type="ARBA" id="ARBA00022525"/>
    </source>
</evidence>
<dbReference type="Proteomes" id="UP000001357">
    <property type="component" value="Unassembled WGS sequence"/>
</dbReference>
<dbReference type="PROSITE" id="PS51910">
    <property type="entry name" value="GH18_2"/>
    <property type="match status" value="1"/>
</dbReference>
<feature type="non-terminal residue" evidence="9">
    <location>
        <position position="307"/>
    </location>
</feature>
<dbReference type="KEGG" id="mbr:MONBRDRAFT_1599"/>
<feature type="domain" description="GH18" evidence="8">
    <location>
        <begin position="1"/>
        <end position="307"/>
    </location>
</feature>
<proteinExistence type="inferred from homology"/>
<evidence type="ECO:0000256" key="7">
    <source>
        <dbReference type="ARBA" id="ARBA00040976"/>
    </source>
</evidence>
<dbReference type="Gene3D" id="3.20.20.80">
    <property type="entry name" value="Glycosidases"/>
    <property type="match status" value="1"/>
</dbReference>
<keyword evidence="5" id="KW-0732">Signal</keyword>
<accession>A9UWR7</accession>
<keyword evidence="4" id="KW-0964">Secreted</keyword>